<dbReference type="InterPro" id="IPR007627">
    <property type="entry name" value="RNA_pol_sigma70_r2"/>
</dbReference>
<proteinExistence type="inferred from homology"/>
<gene>
    <name evidence="8" type="ORF">OG469_37635</name>
</gene>
<evidence type="ECO:0000256" key="6">
    <source>
        <dbReference type="SAM" id="MobiDB-lite"/>
    </source>
</evidence>
<evidence type="ECO:0000256" key="1">
    <source>
        <dbReference type="ARBA" id="ARBA00010641"/>
    </source>
</evidence>
<keyword evidence="2" id="KW-0805">Transcription regulation</keyword>
<dbReference type="RefSeq" id="WP_329493183.1">
    <property type="nucleotide sequence ID" value="NZ_CP108460.1"/>
</dbReference>
<dbReference type="NCBIfam" id="TIGR02937">
    <property type="entry name" value="sigma70-ECF"/>
    <property type="match status" value="1"/>
</dbReference>
<dbReference type="Pfam" id="PF04542">
    <property type="entry name" value="Sigma70_r2"/>
    <property type="match status" value="1"/>
</dbReference>
<evidence type="ECO:0000259" key="7">
    <source>
        <dbReference type="Pfam" id="PF04542"/>
    </source>
</evidence>
<sequence length="203" mass="22484">MERTAGPTHRASASQSEPSGAVRPRAVVAPPAPERRAELLLAERERLQRFVTSLSRHDPHQVEDIVQETLLRAWQLSDRLDWSDLPIRMWLFRVARHLLIDGRRKDRAVPVGIAAEGFPDQAPVADQTAQVLDRQVLVDSLRLLDPIHREAVVHVHLLGRAGPDAAQLLGIPGGTLKSRTHYGVQALRRNLADRGVLAHGIAS</sequence>
<dbReference type="InterPro" id="IPR013324">
    <property type="entry name" value="RNA_pol_sigma_r3/r4-like"/>
</dbReference>
<evidence type="ECO:0000256" key="3">
    <source>
        <dbReference type="ARBA" id="ARBA00023082"/>
    </source>
</evidence>
<dbReference type="InterPro" id="IPR014284">
    <property type="entry name" value="RNA_pol_sigma-70_dom"/>
</dbReference>
<protein>
    <submittedName>
        <fullName evidence="8">Sigma-70 family RNA polymerase sigma factor</fullName>
    </submittedName>
</protein>
<dbReference type="InterPro" id="IPR013325">
    <property type="entry name" value="RNA_pol_sigma_r2"/>
</dbReference>
<comment type="similarity">
    <text evidence="1">Belongs to the sigma-70 factor family. ECF subfamily.</text>
</comment>
<keyword evidence="5" id="KW-0804">Transcription</keyword>
<evidence type="ECO:0000313" key="9">
    <source>
        <dbReference type="Proteomes" id="UP001432014"/>
    </source>
</evidence>
<feature type="region of interest" description="Disordered" evidence="6">
    <location>
        <begin position="1"/>
        <end position="30"/>
    </location>
</feature>
<organism evidence="8 9">
    <name type="scientific">Kitasatospora herbaricolor</name>
    <dbReference type="NCBI Taxonomy" id="68217"/>
    <lineage>
        <taxon>Bacteria</taxon>
        <taxon>Bacillati</taxon>
        <taxon>Actinomycetota</taxon>
        <taxon>Actinomycetes</taxon>
        <taxon>Kitasatosporales</taxon>
        <taxon>Streptomycetaceae</taxon>
        <taxon>Kitasatospora</taxon>
    </lineage>
</organism>
<dbReference type="Proteomes" id="UP001432014">
    <property type="component" value="Chromosome"/>
</dbReference>
<dbReference type="SUPFAM" id="SSF88946">
    <property type="entry name" value="Sigma2 domain of RNA polymerase sigma factors"/>
    <property type="match status" value="1"/>
</dbReference>
<dbReference type="PANTHER" id="PTHR43133:SF52">
    <property type="entry name" value="ECF RNA POLYMERASE SIGMA FACTOR SIGL"/>
    <property type="match status" value="1"/>
</dbReference>
<feature type="domain" description="RNA polymerase sigma-70 region 2" evidence="7">
    <location>
        <begin position="44"/>
        <end position="107"/>
    </location>
</feature>
<dbReference type="SUPFAM" id="SSF88659">
    <property type="entry name" value="Sigma3 and sigma4 domains of RNA polymerase sigma factors"/>
    <property type="match status" value="1"/>
</dbReference>
<dbReference type="Gene3D" id="1.10.1740.10">
    <property type="match status" value="1"/>
</dbReference>
<dbReference type="EMBL" id="CP108482">
    <property type="protein sequence ID" value="WUS60713.1"/>
    <property type="molecule type" value="Genomic_DNA"/>
</dbReference>
<evidence type="ECO:0000256" key="4">
    <source>
        <dbReference type="ARBA" id="ARBA00023125"/>
    </source>
</evidence>
<dbReference type="Gene3D" id="1.10.10.10">
    <property type="entry name" value="Winged helix-like DNA-binding domain superfamily/Winged helix DNA-binding domain"/>
    <property type="match status" value="1"/>
</dbReference>
<name>A0ABZ1WIL7_9ACTN</name>
<dbReference type="InterPro" id="IPR036388">
    <property type="entry name" value="WH-like_DNA-bd_sf"/>
</dbReference>
<keyword evidence="3" id="KW-0731">Sigma factor</keyword>
<reference evidence="8 9" key="1">
    <citation type="submission" date="2022-10" db="EMBL/GenBank/DDBJ databases">
        <title>The complete genomes of actinobacterial strains from the NBC collection.</title>
        <authorList>
            <person name="Joergensen T.S."/>
            <person name="Alvarez Arevalo M."/>
            <person name="Sterndorff E.B."/>
            <person name="Faurdal D."/>
            <person name="Vuksanovic O."/>
            <person name="Mourched A.-S."/>
            <person name="Charusanti P."/>
            <person name="Shaw S."/>
            <person name="Blin K."/>
            <person name="Weber T."/>
        </authorList>
    </citation>
    <scope>NUCLEOTIDE SEQUENCE [LARGE SCALE GENOMIC DNA]</scope>
    <source>
        <strain evidence="8 9">NBC_01247</strain>
    </source>
</reference>
<dbReference type="PANTHER" id="PTHR43133">
    <property type="entry name" value="RNA POLYMERASE ECF-TYPE SIGMA FACTO"/>
    <property type="match status" value="1"/>
</dbReference>
<accession>A0ABZ1WIL7</accession>
<evidence type="ECO:0000313" key="8">
    <source>
        <dbReference type="EMBL" id="WUS60713.1"/>
    </source>
</evidence>
<keyword evidence="9" id="KW-1185">Reference proteome</keyword>
<keyword evidence="4" id="KW-0238">DNA-binding</keyword>
<dbReference type="InterPro" id="IPR039425">
    <property type="entry name" value="RNA_pol_sigma-70-like"/>
</dbReference>
<evidence type="ECO:0000256" key="5">
    <source>
        <dbReference type="ARBA" id="ARBA00023163"/>
    </source>
</evidence>
<evidence type="ECO:0000256" key="2">
    <source>
        <dbReference type="ARBA" id="ARBA00023015"/>
    </source>
</evidence>